<organism evidence="2 3">
    <name type="scientific">Paratrimastix pyriformis</name>
    <dbReference type="NCBI Taxonomy" id="342808"/>
    <lineage>
        <taxon>Eukaryota</taxon>
        <taxon>Metamonada</taxon>
        <taxon>Preaxostyla</taxon>
        <taxon>Paratrimastigidae</taxon>
        <taxon>Paratrimastix</taxon>
    </lineage>
</organism>
<feature type="compositionally biased region" description="Low complexity" evidence="1">
    <location>
        <begin position="386"/>
        <end position="396"/>
    </location>
</feature>
<keyword evidence="3" id="KW-1185">Reference proteome</keyword>
<feature type="compositionally biased region" description="Polar residues" evidence="1">
    <location>
        <begin position="149"/>
        <end position="166"/>
    </location>
</feature>
<feature type="compositionally biased region" description="Pro residues" evidence="1">
    <location>
        <begin position="344"/>
        <end position="365"/>
    </location>
</feature>
<protein>
    <submittedName>
        <fullName evidence="2">Uncharacterized protein</fullName>
    </submittedName>
</protein>
<comment type="caution">
    <text evidence="2">The sequence shown here is derived from an EMBL/GenBank/DDBJ whole genome shotgun (WGS) entry which is preliminary data.</text>
</comment>
<evidence type="ECO:0000256" key="1">
    <source>
        <dbReference type="SAM" id="MobiDB-lite"/>
    </source>
</evidence>
<dbReference type="EMBL" id="JAPMOS010000012">
    <property type="protein sequence ID" value="KAJ4460636.1"/>
    <property type="molecule type" value="Genomic_DNA"/>
</dbReference>
<evidence type="ECO:0000313" key="3">
    <source>
        <dbReference type="Proteomes" id="UP001141327"/>
    </source>
</evidence>
<feature type="compositionally biased region" description="Polar residues" evidence="1">
    <location>
        <begin position="617"/>
        <end position="627"/>
    </location>
</feature>
<reference evidence="2" key="1">
    <citation type="journal article" date="2022" name="bioRxiv">
        <title>Genomics of Preaxostyla Flagellates Illuminates Evolutionary Transitions and the Path Towards Mitochondrial Loss.</title>
        <authorList>
            <person name="Novak L.V.F."/>
            <person name="Treitli S.C."/>
            <person name="Pyrih J."/>
            <person name="Halakuc P."/>
            <person name="Pipaliya S.V."/>
            <person name="Vacek V."/>
            <person name="Brzon O."/>
            <person name="Soukal P."/>
            <person name="Eme L."/>
            <person name="Dacks J.B."/>
            <person name="Karnkowska A."/>
            <person name="Elias M."/>
            <person name="Hampl V."/>
        </authorList>
    </citation>
    <scope>NUCLEOTIDE SEQUENCE</scope>
    <source>
        <strain evidence="2">RCP-MX</strain>
    </source>
</reference>
<dbReference type="Proteomes" id="UP001141327">
    <property type="component" value="Unassembled WGS sequence"/>
</dbReference>
<accession>A0ABQ8URD6</accession>
<evidence type="ECO:0000313" key="2">
    <source>
        <dbReference type="EMBL" id="KAJ4460636.1"/>
    </source>
</evidence>
<feature type="region of interest" description="Disordered" evidence="1">
    <location>
        <begin position="579"/>
        <end position="627"/>
    </location>
</feature>
<proteinExistence type="predicted"/>
<feature type="region of interest" description="Disordered" evidence="1">
    <location>
        <begin position="460"/>
        <end position="485"/>
    </location>
</feature>
<feature type="compositionally biased region" description="Low complexity" evidence="1">
    <location>
        <begin position="327"/>
        <end position="343"/>
    </location>
</feature>
<gene>
    <name evidence="2" type="ORF">PAPYR_3282</name>
</gene>
<feature type="region of interest" description="Disordered" evidence="1">
    <location>
        <begin position="139"/>
        <end position="264"/>
    </location>
</feature>
<feature type="region of interest" description="Disordered" evidence="1">
    <location>
        <begin position="277"/>
        <end position="396"/>
    </location>
</feature>
<feature type="compositionally biased region" description="Low complexity" evidence="1">
    <location>
        <begin position="545"/>
        <end position="555"/>
    </location>
</feature>
<feature type="compositionally biased region" description="Pro residues" evidence="1">
    <location>
        <begin position="175"/>
        <end position="186"/>
    </location>
</feature>
<sequence>MAALEAALRSGDLAKSLTSPLGTWLHSPTQQQRRHSDFLNSLDLSDPAGYARRLLRWLDQVETDGDGKLAQELRMKILQERVFMLSDVRSCRHPITTCPSLACLLPGDVTVRWLLRASFMLSLAAPSASDLTVVGRAPHPVGRGPEGTLVTSHPSSPIHGGTTSLRASIASMTCPPTPRTPVPPTSPFSATGGRPDTPPTVRSESPALLVRRASSPDEADIPSAARPLQQPAPPPAQQQQPQQAHGYTPPPPIRPPTSENRWRQSGLSLPERALRHLTTTAGPPVPPTPTPSVASAWGSAQPRAASVDGPPRELHILRSPPARPHWPAGSTPTPAAATTTPSPMATPMPTPLPLQGPPPASPSSTPPAFNVSAQQSTRSPAVPLALGTSGPGTSLSSSTVGLGFMAQQQQQQQHGHPGRDLLASARVQQDVMGRLEAALADAPPTARPIVAFVPRGAPRPARTSFSLPLTPPTSARLPSGSSLVGGPSTRIPHQRVVIASSPPAAGLGLGAGAEAGGAAAAGLIQLQPHSELQARAAPLGRKRAPSPAASADALSPPQQALALAATRRTLHVLALAGDPHLPPNMQHPQLAQLQNPPPQPRTGAMESRPVHGVPSLCASQRLSAAYP</sequence>
<feature type="region of interest" description="Disordered" evidence="1">
    <location>
        <begin position="536"/>
        <end position="555"/>
    </location>
</feature>
<name>A0ABQ8URD6_9EUKA</name>